<evidence type="ECO:0000313" key="3">
    <source>
        <dbReference type="EMBL" id="KKM89542.1"/>
    </source>
</evidence>
<feature type="region of interest" description="Disordered" evidence="1">
    <location>
        <begin position="1"/>
        <end position="56"/>
    </location>
</feature>
<reference evidence="3" key="1">
    <citation type="journal article" date="2015" name="Nature">
        <title>Complex archaea that bridge the gap between prokaryotes and eukaryotes.</title>
        <authorList>
            <person name="Spang A."/>
            <person name="Saw J.H."/>
            <person name="Jorgensen S.L."/>
            <person name="Zaremba-Niedzwiedzka K."/>
            <person name="Martijn J."/>
            <person name="Lind A.E."/>
            <person name="van Eijk R."/>
            <person name="Schleper C."/>
            <person name="Guy L."/>
            <person name="Ettema T.J."/>
        </authorList>
    </citation>
    <scope>NUCLEOTIDE SEQUENCE</scope>
</reference>
<dbReference type="EMBL" id="LAZR01045480">
    <property type="protein sequence ID" value="KKK98772.1"/>
    <property type="molecule type" value="Genomic_DNA"/>
</dbReference>
<protein>
    <submittedName>
        <fullName evidence="3">Uncharacterized protein</fullName>
    </submittedName>
</protein>
<feature type="compositionally biased region" description="Basic and acidic residues" evidence="1">
    <location>
        <begin position="1"/>
        <end position="11"/>
    </location>
</feature>
<proteinExistence type="predicted"/>
<comment type="caution">
    <text evidence="3">The sequence shown here is derived from an EMBL/GenBank/DDBJ whole genome shotgun (WGS) entry which is preliminary data.</text>
</comment>
<dbReference type="AlphaFoldDB" id="A0A0F9P7Y3"/>
<gene>
    <name evidence="3" type="ORF">LCGC14_1247740</name>
    <name evidence="2" type="ORF">LCGC14_2639390</name>
</gene>
<dbReference type="EMBL" id="LAZR01006803">
    <property type="protein sequence ID" value="KKM89542.1"/>
    <property type="molecule type" value="Genomic_DNA"/>
</dbReference>
<organism evidence="3">
    <name type="scientific">marine sediment metagenome</name>
    <dbReference type="NCBI Taxonomy" id="412755"/>
    <lineage>
        <taxon>unclassified sequences</taxon>
        <taxon>metagenomes</taxon>
        <taxon>ecological metagenomes</taxon>
    </lineage>
</organism>
<evidence type="ECO:0000256" key="1">
    <source>
        <dbReference type="SAM" id="MobiDB-lite"/>
    </source>
</evidence>
<accession>A0A0F9P7Y3</accession>
<name>A0A0F9P7Y3_9ZZZZ</name>
<evidence type="ECO:0000313" key="2">
    <source>
        <dbReference type="EMBL" id="KKK98772.1"/>
    </source>
</evidence>
<sequence length="56" mass="6546">MRRADPWRPEESVPVTRPLESLQRLTITGPRGEREEWEWQPDCPGGDEGRYVLVDP</sequence>